<feature type="transmembrane region" description="Helical" evidence="3">
    <location>
        <begin position="181"/>
        <end position="199"/>
    </location>
</feature>
<keyword evidence="5" id="KW-1185">Reference proteome</keyword>
<evidence type="ECO:0000256" key="1">
    <source>
        <dbReference type="ARBA" id="ARBA00004141"/>
    </source>
</evidence>
<evidence type="ECO:0000256" key="2">
    <source>
        <dbReference type="ARBA" id="ARBA00008017"/>
    </source>
</evidence>
<organism evidence="4 5">
    <name type="scientific">Brassica napus</name>
    <name type="common">Rape</name>
    <dbReference type="NCBI Taxonomy" id="3708"/>
    <lineage>
        <taxon>Eukaryota</taxon>
        <taxon>Viridiplantae</taxon>
        <taxon>Streptophyta</taxon>
        <taxon>Embryophyta</taxon>
        <taxon>Tracheophyta</taxon>
        <taxon>Spermatophyta</taxon>
        <taxon>Magnoliopsida</taxon>
        <taxon>eudicotyledons</taxon>
        <taxon>Gunneridae</taxon>
        <taxon>Pentapetalae</taxon>
        <taxon>rosids</taxon>
        <taxon>malvids</taxon>
        <taxon>Brassicales</taxon>
        <taxon>Brassicaceae</taxon>
        <taxon>Brassiceae</taxon>
        <taxon>Brassica</taxon>
    </lineage>
</organism>
<sequence>MVISSSDETIDVVVSAMVWFIYPFAFMIITAESHPTRYQEKIQELLFYWYITETLSGRHPWMEIQHLGQNGLALKIQTESEARVAAKELFQNVAKPGSKFIELGDLARFLPETDAFSFLNIFGQTEEDGTTRIISPSRLPFIVNETTGISCSSMQHLMVYAYRLEMSLVLSMKDTDSIMNAMRITVFLTAAIADLVAFVPVYLTLGVSGSMVYMFFIFLALRAIKHSQQWSFILDSTMLFLFRHPYSVGEKCINDGVEMVVKKINFSSITFVGLDMKEYQISGGTVRSKWRIDLFRGSSTLEKMQLILSESQVLSLLKMQRLFNYSFED</sequence>
<dbReference type="GO" id="GO:0016020">
    <property type="term" value="C:membrane"/>
    <property type="evidence" value="ECO:0007669"/>
    <property type="project" value="UniProtKB-SubCell"/>
</dbReference>
<evidence type="ECO:0000256" key="3">
    <source>
        <dbReference type="SAM" id="Phobius"/>
    </source>
</evidence>
<keyword evidence="3" id="KW-1133">Transmembrane helix</keyword>
<evidence type="ECO:0000313" key="5">
    <source>
        <dbReference type="Proteomes" id="UP000028999"/>
    </source>
</evidence>
<dbReference type="EMBL" id="LK032765">
    <property type="protein sequence ID" value="CDY48299.1"/>
    <property type="molecule type" value="Genomic_DNA"/>
</dbReference>
<dbReference type="Proteomes" id="UP000028999">
    <property type="component" value="Unassembled WGS sequence"/>
</dbReference>
<dbReference type="Gramene" id="CDY48299">
    <property type="protein sequence ID" value="CDY48299"/>
    <property type="gene ID" value="GSBRNA2T00089259001"/>
</dbReference>
<reference evidence="4 5" key="1">
    <citation type="journal article" date="2014" name="Science">
        <title>Plant genetics. Early allopolyploid evolution in the post-Neolithic Brassica napus oilseed genome.</title>
        <authorList>
            <person name="Chalhoub B."/>
            <person name="Denoeud F."/>
            <person name="Liu S."/>
            <person name="Parkin I.A."/>
            <person name="Tang H."/>
            <person name="Wang X."/>
            <person name="Chiquet J."/>
            <person name="Belcram H."/>
            <person name="Tong C."/>
            <person name="Samans B."/>
            <person name="Correa M."/>
            <person name="Da Silva C."/>
            <person name="Just J."/>
            <person name="Falentin C."/>
            <person name="Koh C.S."/>
            <person name="Le Clainche I."/>
            <person name="Bernard M."/>
            <person name="Bento P."/>
            <person name="Noel B."/>
            <person name="Labadie K."/>
            <person name="Alberti A."/>
            <person name="Charles M."/>
            <person name="Arnaud D."/>
            <person name="Guo H."/>
            <person name="Daviaud C."/>
            <person name="Alamery S."/>
            <person name="Jabbari K."/>
            <person name="Zhao M."/>
            <person name="Edger P.P."/>
            <person name="Chelaifa H."/>
            <person name="Tack D."/>
            <person name="Lassalle G."/>
            <person name="Mestiri I."/>
            <person name="Schnel N."/>
            <person name="Le Paslier M.C."/>
            <person name="Fan G."/>
            <person name="Renault V."/>
            <person name="Bayer P.E."/>
            <person name="Golicz A.A."/>
            <person name="Manoli S."/>
            <person name="Lee T.H."/>
            <person name="Thi V.H."/>
            <person name="Chalabi S."/>
            <person name="Hu Q."/>
            <person name="Fan C."/>
            <person name="Tollenaere R."/>
            <person name="Lu Y."/>
            <person name="Battail C."/>
            <person name="Shen J."/>
            <person name="Sidebottom C.H."/>
            <person name="Wang X."/>
            <person name="Canaguier A."/>
            <person name="Chauveau A."/>
            <person name="Berard A."/>
            <person name="Deniot G."/>
            <person name="Guan M."/>
            <person name="Liu Z."/>
            <person name="Sun F."/>
            <person name="Lim Y.P."/>
            <person name="Lyons E."/>
            <person name="Town C.D."/>
            <person name="Bancroft I."/>
            <person name="Wang X."/>
            <person name="Meng J."/>
            <person name="Ma J."/>
            <person name="Pires J.C."/>
            <person name="King G.J."/>
            <person name="Brunel D."/>
            <person name="Delourme R."/>
            <person name="Renard M."/>
            <person name="Aury J.M."/>
            <person name="Adams K.L."/>
            <person name="Batley J."/>
            <person name="Snowdon R.J."/>
            <person name="Tost J."/>
            <person name="Edwards D."/>
            <person name="Zhou Y."/>
            <person name="Hua W."/>
            <person name="Sharpe A.G."/>
            <person name="Paterson A.H."/>
            <person name="Guan C."/>
            <person name="Wincker P."/>
        </authorList>
    </citation>
    <scope>NUCLEOTIDE SEQUENCE [LARGE SCALE GENOMIC DNA]</scope>
    <source>
        <strain evidence="5">cv. Darmor-bzh</strain>
    </source>
</reference>
<accession>A0A078IG01</accession>
<feature type="transmembrane region" description="Helical" evidence="3">
    <location>
        <begin position="12"/>
        <end position="31"/>
    </location>
</feature>
<dbReference type="InterPro" id="IPR016688">
    <property type="entry name" value="MscS-like_plants/fungi"/>
</dbReference>
<dbReference type="PANTHER" id="PTHR31618">
    <property type="entry name" value="MECHANOSENSITIVE ION CHANNEL PROTEIN 5"/>
    <property type="match status" value="1"/>
</dbReference>
<comment type="similarity">
    <text evidence="2">Belongs to the MscS (TC 1.A.23) family.</text>
</comment>
<gene>
    <name evidence="4" type="primary">BnaC05g13530D</name>
    <name evidence="4" type="ORF">GSBRNA2T00089259001</name>
</gene>
<comment type="subcellular location">
    <subcellularLocation>
        <location evidence="1">Membrane</location>
        <topology evidence="1">Multi-pass membrane protein</topology>
    </subcellularLocation>
</comment>
<evidence type="ECO:0000313" key="4">
    <source>
        <dbReference type="EMBL" id="CDY48299.1"/>
    </source>
</evidence>
<proteinExistence type="inferred from homology"/>
<dbReference type="PANTHER" id="PTHR31618:SF1">
    <property type="entry name" value="EF-HAND DOMAIN-CONTAINING PROTEIN"/>
    <property type="match status" value="1"/>
</dbReference>
<protein>
    <submittedName>
        <fullName evidence="4">BnaC05g13530D protein</fullName>
    </submittedName>
</protein>
<dbReference type="STRING" id="3708.A0A078IG01"/>
<name>A0A078IG01_BRANA</name>
<keyword evidence="3" id="KW-0812">Transmembrane</keyword>
<dbReference type="AlphaFoldDB" id="A0A078IG01"/>
<dbReference type="PaxDb" id="3708-A0A078IG01"/>
<keyword evidence="3" id="KW-0472">Membrane</keyword>